<dbReference type="InParanoid" id="A0A6P7F220"/>
<sequence length="257" mass="30014">MKKRKIKETALILLNEEKCAANPLAERSRFWLPILKEKKRNIDVLNIKNYIAKFKECIEKIRAKVLSNSSQPSSLCTTVSNKRPRHEDSKRQTSLEVCDIVLSEIQHRFSFSFSEHLVIAQLFYAERFIDYRKKFPEDTLKLVKVNYPLINYFKVKTELEVMSDREDFDKNSGVISILQLFINNNLCDTFSECVKLLTVLCTLPMTTVESERCFSTLKRIKTFLRKNTMGEDRLCALAMLLTMEKSLFERSQISTSK</sequence>
<name>A0A6P7F220_DIAVI</name>
<feature type="domain" description="HAT C-terminal dimerisation" evidence="2">
    <location>
        <begin position="173"/>
        <end position="238"/>
    </location>
</feature>
<dbReference type="PANTHER" id="PTHR46289">
    <property type="entry name" value="52 KDA REPRESSOR OF THE INHIBITOR OF THE PROTEIN KINASE-LIKE PROTEIN-RELATED"/>
    <property type="match status" value="1"/>
</dbReference>
<dbReference type="InterPro" id="IPR052958">
    <property type="entry name" value="IFN-induced_PKR_regulator"/>
</dbReference>
<dbReference type="Pfam" id="PF05699">
    <property type="entry name" value="Dimer_Tnp_hAT"/>
    <property type="match status" value="1"/>
</dbReference>
<evidence type="ECO:0000256" key="1">
    <source>
        <dbReference type="SAM" id="MobiDB-lite"/>
    </source>
</evidence>
<reference evidence="3" key="1">
    <citation type="submission" date="2025-08" db="UniProtKB">
        <authorList>
            <consortium name="RefSeq"/>
        </authorList>
    </citation>
    <scope>IDENTIFICATION</scope>
    <source>
        <tissue evidence="3">Whole insect</tissue>
    </source>
</reference>
<dbReference type="RefSeq" id="XP_028128902.1">
    <property type="nucleotide sequence ID" value="XM_028273101.1"/>
</dbReference>
<feature type="compositionally biased region" description="Polar residues" evidence="1">
    <location>
        <begin position="71"/>
        <end position="81"/>
    </location>
</feature>
<organism evidence="3">
    <name type="scientific">Diabrotica virgifera virgifera</name>
    <name type="common">western corn rootworm</name>
    <dbReference type="NCBI Taxonomy" id="50390"/>
    <lineage>
        <taxon>Eukaryota</taxon>
        <taxon>Metazoa</taxon>
        <taxon>Ecdysozoa</taxon>
        <taxon>Arthropoda</taxon>
        <taxon>Hexapoda</taxon>
        <taxon>Insecta</taxon>
        <taxon>Pterygota</taxon>
        <taxon>Neoptera</taxon>
        <taxon>Endopterygota</taxon>
        <taxon>Coleoptera</taxon>
        <taxon>Polyphaga</taxon>
        <taxon>Cucujiformia</taxon>
        <taxon>Chrysomeloidea</taxon>
        <taxon>Chrysomelidae</taxon>
        <taxon>Galerucinae</taxon>
        <taxon>Diabroticina</taxon>
        <taxon>Diabroticites</taxon>
        <taxon>Diabrotica</taxon>
    </lineage>
</organism>
<dbReference type="AlphaFoldDB" id="A0A6P7F220"/>
<evidence type="ECO:0000313" key="3">
    <source>
        <dbReference type="RefSeq" id="XP_028128902.1"/>
    </source>
</evidence>
<protein>
    <submittedName>
        <fullName evidence="3">Uncharacterized protein LOC114325145</fullName>
    </submittedName>
</protein>
<dbReference type="GO" id="GO:0046983">
    <property type="term" value="F:protein dimerization activity"/>
    <property type="evidence" value="ECO:0007669"/>
    <property type="project" value="InterPro"/>
</dbReference>
<dbReference type="PANTHER" id="PTHR46289:SF14">
    <property type="entry name" value="DUF4371 DOMAIN-CONTAINING PROTEIN"/>
    <property type="match status" value="1"/>
</dbReference>
<evidence type="ECO:0000259" key="2">
    <source>
        <dbReference type="Pfam" id="PF05699"/>
    </source>
</evidence>
<dbReference type="InterPro" id="IPR008906">
    <property type="entry name" value="HATC_C_dom"/>
</dbReference>
<accession>A0A6P7F220</accession>
<gene>
    <name evidence="3" type="primary">LOC114325145</name>
</gene>
<feature type="region of interest" description="Disordered" evidence="1">
    <location>
        <begin position="71"/>
        <end position="90"/>
    </location>
</feature>
<proteinExistence type="predicted"/>